<dbReference type="Gene3D" id="3.40.50.1970">
    <property type="match status" value="1"/>
</dbReference>
<dbReference type="GO" id="GO:0005739">
    <property type="term" value="C:mitochondrion"/>
    <property type="evidence" value="ECO:0007669"/>
    <property type="project" value="TreeGrafter"/>
</dbReference>
<evidence type="ECO:0000313" key="4">
    <source>
        <dbReference type="EMBL" id="SVE05830.1"/>
    </source>
</evidence>
<dbReference type="InterPro" id="IPR001670">
    <property type="entry name" value="ADH_Fe/GldA"/>
</dbReference>
<evidence type="ECO:0000259" key="2">
    <source>
        <dbReference type="Pfam" id="PF00465"/>
    </source>
</evidence>
<organism evidence="4">
    <name type="scientific">marine metagenome</name>
    <dbReference type="NCBI Taxonomy" id="408172"/>
    <lineage>
        <taxon>unclassified sequences</taxon>
        <taxon>metagenomes</taxon>
        <taxon>ecological metagenomes</taxon>
    </lineage>
</organism>
<accession>A0A383AE05</accession>
<evidence type="ECO:0000256" key="1">
    <source>
        <dbReference type="ARBA" id="ARBA00023002"/>
    </source>
</evidence>
<dbReference type="Pfam" id="PF00465">
    <property type="entry name" value="Fe-ADH"/>
    <property type="match status" value="1"/>
</dbReference>
<feature type="domain" description="Fe-containing alcohol dehydrogenase-like C-terminal" evidence="3">
    <location>
        <begin position="179"/>
        <end position="237"/>
    </location>
</feature>
<sequence length="237" mass="25307">MDSIKAYKIDSFLYTDVRVEPTDKSFKDAIRCAQEDKFDGFVAVGGGSTIDTAKASNLYSTYKASFLTYVNAPLGEGKGVPGPLKPLIAIPTTTGTGSETTGVSIFDYLEIKAKTGIAHRFLRPNVGLVDPDSTKTLPSMVIACSGLDVLCHGLESYTALPYQKREAPEEPDARPSYQGSNPISDVWSARALQMVGENIVDAVNEDENMEAKANMLLAATYAGVGFGNAGCHLPHGM</sequence>
<dbReference type="GO" id="GO:0004022">
    <property type="term" value="F:alcohol dehydrogenase (NAD+) activity"/>
    <property type="evidence" value="ECO:0007669"/>
    <property type="project" value="TreeGrafter"/>
</dbReference>
<gene>
    <name evidence="4" type="ORF">METZ01_LOCUS458684</name>
</gene>
<dbReference type="PANTHER" id="PTHR11496">
    <property type="entry name" value="ALCOHOL DEHYDROGENASE"/>
    <property type="match status" value="1"/>
</dbReference>
<protein>
    <submittedName>
        <fullName evidence="4">Uncharacterized protein</fullName>
    </submittedName>
</protein>
<feature type="non-terminal residue" evidence="4">
    <location>
        <position position="237"/>
    </location>
</feature>
<name>A0A383AE05_9ZZZZ</name>
<reference evidence="4" key="1">
    <citation type="submission" date="2018-05" db="EMBL/GenBank/DDBJ databases">
        <authorList>
            <person name="Lanie J.A."/>
            <person name="Ng W.-L."/>
            <person name="Kazmierczak K.M."/>
            <person name="Andrzejewski T.M."/>
            <person name="Davidsen T.M."/>
            <person name="Wayne K.J."/>
            <person name="Tettelin H."/>
            <person name="Glass J.I."/>
            <person name="Rusch D."/>
            <person name="Podicherti R."/>
            <person name="Tsui H.-C.T."/>
            <person name="Winkler M.E."/>
        </authorList>
    </citation>
    <scope>NUCLEOTIDE SEQUENCE</scope>
</reference>
<evidence type="ECO:0000259" key="3">
    <source>
        <dbReference type="Pfam" id="PF25137"/>
    </source>
</evidence>
<dbReference type="AlphaFoldDB" id="A0A383AE05"/>
<dbReference type="Pfam" id="PF25137">
    <property type="entry name" value="ADH_Fe_C"/>
    <property type="match status" value="1"/>
</dbReference>
<dbReference type="SUPFAM" id="SSF56796">
    <property type="entry name" value="Dehydroquinate synthase-like"/>
    <property type="match status" value="1"/>
</dbReference>
<dbReference type="EMBL" id="UINC01191271">
    <property type="protein sequence ID" value="SVE05830.1"/>
    <property type="molecule type" value="Genomic_DNA"/>
</dbReference>
<dbReference type="GO" id="GO:0046872">
    <property type="term" value="F:metal ion binding"/>
    <property type="evidence" value="ECO:0007669"/>
    <property type="project" value="InterPro"/>
</dbReference>
<proteinExistence type="predicted"/>
<dbReference type="Gene3D" id="1.20.1090.10">
    <property type="entry name" value="Dehydroquinate synthase-like - alpha domain"/>
    <property type="match status" value="1"/>
</dbReference>
<dbReference type="PANTHER" id="PTHR11496:SF83">
    <property type="entry name" value="HYDROXYACID-OXOACID TRANSHYDROGENASE, MITOCHONDRIAL"/>
    <property type="match status" value="1"/>
</dbReference>
<keyword evidence="1" id="KW-0560">Oxidoreductase</keyword>
<dbReference type="InterPro" id="IPR056798">
    <property type="entry name" value="ADH_Fe_C"/>
</dbReference>
<feature type="domain" description="Alcohol dehydrogenase iron-type/glycerol dehydrogenase GldA" evidence="2">
    <location>
        <begin position="2"/>
        <end position="131"/>
    </location>
</feature>
<dbReference type="InterPro" id="IPR039697">
    <property type="entry name" value="Alcohol_dehydrogenase_Fe"/>
</dbReference>